<organism evidence="1 2">
    <name type="scientific">Tunturiibacter gelidiferens</name>
    <dbReference type="NCBI Taxonomy" id="3069689"/>
    <lineage>
        <taxon>Bacteria</taxon>
        <taxon>Pseudomonadati</taxon>
        <taxon>Acidobacteriota</taxon>
        <taxon>Terriglobia</taxon>
        <taxon>Terriglobales</taxon>
        <taxon>Acidobacteriaceae</taxon>
        <taxon>Tunturiibacter</taxon>
    </lineage>
</organism>
<proteinExistence type="predicted"/>
<dbReference type="EMBL" id="JACHEA010000001">
    <property type="protein sequence ID" value="MBB5340544.1"/>
    <property type="molecule type" value="Genomic_DNA"/>
</dbReference>
<reference evidence="1" key="1">
    <citation type="submission" date="2020-08" db="EMBL/GenBank/DDBJ databases">
        <title>Genomic Encyclopedia of Type Strains, Phase IV (KMG-V): Genome sequencing to study the core and pangenomes of soil and plant-associated prokaryotes.</title>
        <authorList>
            <person name="Whitman W."/>
        </authorList>
    </citation>
    <scope>NUCLEOTIDE SEQUENCE</scope>
    <source>
        <strain evidence="1">M8UP15</strain>
    </source>
</reference>
<comment type="caution">
    <text evidence="1">The sequence shown here is derived from an EMBL/GenBank/DDBJ whole genome shotgun (WGS) entry which is preliminary data.</text>
</comment>
<name>A0ACC5P159_9BACT</name>
<evidence type="ECO:0000313" key="2">
    <source>
        <dbReference type="Proteomes" id="UP000569005"/>
    </source>
</evidence>
<evidence type="ECO:0000313" key="1">
    <source>
        <dbReference type="EMBL" id="MBB5340544.1"/>
    </source>
</evidence>
<keyword evidence="2" id="KW-1185">Reference proteome</keyword>
<accession>A0ACC5P159</accession>
<dbReference type="Proteomes" id="UP000569005">
    <property type="component" value="Unassembled WGS sequence"/>
</dbReference>
<sequence>MHVAKILAATTVAVFSFAVAAPKTQAQISVNIGPVPSCPYGYYEAPPYNCAPYGYYGPEWFTSGVFIGAGPWFHGPEHFYGHVDNHYHPEHGYHGPYPARGEAPRPEYHVDHNENFHGNEMRDGHGHVGGEHH</sequence>
<gene>
    <name evidence="1" type="ORF">HDF13_002877</name>
</gene>
<protein>
    <submittedName>
        <fullName evidence="1">Uncharacterized protein</fullName>
    </submittedName>
</protein>